<evidence type="ECO:0000256" key="1">
    <source>
        <dbReference type="ARBA" id="ARBA00008558"/>
    </source>
</evidence>
<dbReference type="Pfam" id="PF07221">
    <property type="entry name" value="GlcNAc_2-epim"/>
    <property type="match status" value="2"/>
</dbReference>
<name>Q026J9_SOLUE</name>
<reference evidence="5" key="1">
    <citation type="submission" date="2006-10" db="EMBL/GenBank/DDBJ databases">
        <title>Complete sequence of Solibacter usitatus Ellin6076.</title>
        <authorList>
            <consortium name="US DOE Joint Genome Institute"/>
            <person name="Copeland A."/>
            <person name="Lucas S."/>
            <person name="Lapidus A."/>
            <person name="Barry K."/>
            <person name="Detter J.C."/>
            <person name="Glavina del Rio T."/>
            <person name="Hammon N."/>
            <person name="Israni S."/>
            <person name="Dalin E."/>
            <person name="Tice H."/>
            <person name="Pitluck S."/>
            <person name="Thompson L.S."/>
            <person name="Brettin T."/>
            <person name="Bruce D."/>
            <person name="Han C."/>
            <person name="Tapia R."/>
            <person name="Gilna P."/>
            <person name="Schmutz J."/>
            <person name="Larimer F."/>
            <person name="Land M."/>
            <person name="Hauser L."/>
            <person name="Kyrpides N."/>
            <person name="Mikhailova N."/>
            <person name="Janssen P.H."/>
            <person name="Kuske C.R."/>
            <person name="Richardson P."/>
        </authorList>
    </citation>
    <scope>NUCLEOTIDE SEQUENCE</scope>
    <source>
        <strain evidence="5">Ellin6076</strain>
    </source>
</reference>
<protein>
    <submittedName>
        <fullName evidence="5">N-acyl-D-glucosamine 2-epimerase-like protein</fullName>
    </submittedName>
</protein>
<dbReference type="InterPro" id="IPR012341">
    <property type="entry name" value="6hp_glycosidase-like_sf"/>
</dbReference>
<feature type="region of interest" description="Disordered" evidence="3">
    <location>
        <begin position="211"/>
        <end position="246"/>
    </location>
</feature>
<dbReference type="SUPFAM" id="SSF48208">
    <property type="entry name" value="Six-hairpin glycosidases"/>
    <property type="match status" value="1"/>
</dbReference>
<accession>Q026J9</accession>
<evidence type="ECO:0000256" key="4">
    <source>
        <dbReference type="SAM" id="SignalP"/>
    </source>
</evidence>
<dbReference type="GO" id="GO:0016853">
    <property type="term" value="F:isomerase activity"/>
    <property type="evidence" value="ECO:0007669"/>
    <property type="project" value="UniProtKB-KW"/>
</dbReference>
<feature type="chain" id="PRO_5004163325" evidence="4">
    <location>
        <begin position="30"/>
        <end position="468"/>
    </location>
</feature>
<evidence type="ECO:0000313" key="5">
    <source>
        <dbReference type="EMBL" id="ABJ83070.1"/>
    </source>
</evidence>
<evidence type="ECO:0000256" key="3">
    <source>
        <dbReference type="SAM" id="MobiDB-lite"/>
    </source>
</evidence>
<gene>
    <name evidence="5" type="ordered locus">Acid_2080</name>
</gene>
<evidence type="ECO:0000256" key="2">
    <source>
        <dbReference type="ARBA" id="ARBA00023235"/>
    </source>
</evidence>
<dbReference type="STRING" id="234267.Acid_2080"/>
<dbReference type="Gene3D" id="1.50.10.10">
    <property type="match status" value="2"/>
</dbReference>
<dbReference type="EMBL" id="CP000473">
    <property type="protein sequence ID" value="ABJ83070.1"/>
    <property type="molecule type" value="Genomic_DNA"/>
</dbReference>
<comment type="similarity">
    <text evidence="1">Belongs to the N-acylglucosamine 2-epimerase family.</text>
</comment>
<keyword evidence="4" id="KW-0732">Signal</keyword>
<feature type="compositionally biased region" description="Gly residues" evidence="3">
    <location>
        <begin position="216"/>
        <end position="227"/>
    </location>
</feature>
<dbReference type="HOGENOM" id="CLU_583812_0_0_0"/>
<dbReference type="InterPro" id="IPR008928">
    <property type="entry name" value="6-hairpin_glycosidase_sf"/>
</dbReference>
<dbReference type="InterPro" id="IPR010819">
    <property type="entry name" value="AGE/CE"/>
</dbReference>
<dbReference type="GO" id="GO:0005975">
    <property type="term" value="P:carbohydrate metabolic process"/>
    <property type="evidence" value="ECO:0007669"/>
    <property type="project" value="InterPro"/>
</dbReference>
<dbReference type="OrthoDB" id="9806359at2"/>
<dbReference type="AlphaFoldDB" id="Q026J9"/>
<keyword evidence="2" id="KW-0413">Isomerase</keyword>
<dbReference type="InParanoid" id="Q026J9"/>
<proteinExistence type="inferred from homology"/>
<sequence precursor="true">MKIAFRTGFIGKLIVSSALLFCLASAVEAQDDPAKKAARAPEAEIQQHIDRAWVKKAFLDDMMEHWVAASVMPNGFIQENLDRQWKPWGTQREASLNGQGRVLYTLAIAYEVSGGDKRYLDAMNKAADFLLKMHDDEFGGYYNRVTPDLKVIDDTKGGFQSFAIFSLATAGRVTKNQKYLKAAMDAYHELKSKMSDGPFISGNFKRDFSGPAPRGAGFGRGGRGGNGAPSAAGTPQGPPPGFQLAPGGHRLDVHMFEALLGLYEATRSKEVWETITEEMNVMAKVYDYDRGYLSESYDANWKPTGNPAANPGHLFEWASLLSRAVELGADPKFIPLGSRNLDLGLKSYNKDVGGLGGKNAAGEPTNMLWWPQCEVIKATAHYAILRGRSDLWPWHHQTLDFVKKTYLDTEYGGWFEGYIPGKPREALGERAFIKGAVDGPELSPYHMTSMFYDLWRVSSPKYKASSGD</sequence>
<dbReference type="eggNOG" id="COG2942">
    <property type="taxonomic scope" value="Bacteria"/>
</dbReference>
<dbReference type="KEGG" id="sus:Acid_2080"/>
<feature type="signal peptide" evidence="4">
    <location>
        <begin position="1"/>
        <end position="29"/>
    </location>
</feature>
<dbReference type="PANTHER" id="PTHR15108">
    <property type="entry name" value="N-ACYLGLUCOSAMINE-2-EPIMERASE"/>
    <property type="match status" value="1"/>
</dbReference>
<organism evidence="5">
    <name type="scientific">Solibacter usitatus (strain Ellin6076)</name>
    <dbReference type="NCBI Taxonomy" id="234267"/>
    <lineage>
        <taxon>Bacteria</taxon>
        <taxon>Pseudomonadati</taxon>
        <taxon>Acidobacteriota</taxon>
        <taxon>Terriglobia</taxon>
        <taxon>Bryobacterales</taxon>
        <taxon>Solibacteraceae</taxon>
        <taxon>Candidatus Solibacter</taxon>
    </lineage>
</organism>